<evidence type="ECO:0000256" key="7">
    <source>
        <dbReference type="ARBA" id="ARBA00023277"/>
    </source>
</evidence>
<dbReference type="Gene3D" id="3.20.20.370">
    <property type="entry name" value="Glycoside hydrolase/deacetylase"/>
    <property type="match status" value="1"/>
</dbReference>
<evidence type="ECO:0000256" key="14">
    <source>
        <dbReference type="SAM" id="SignalP"/>
    </source>
</evidence>
<dbReference type="GO" id="GO:0009272">
    <property type="term" value="P:fungal-type cell wall biogenesis"/>
    <property type="evidence" value="ECO:0007669"/>
    <property type="project" value="UniProtKB-ARBA"/>
</dbReference>
<evidence type="ECO:0000256" key="13">
    <source>
        <dbReference type="ARBA" id="ARBA00048494"/>
    </source>
</evidence>
<dbReference type="GO" id="GO:0098552">
    <property type="term" value="C:side of membrane"/>
    <property type="evidence" value="ECO:0007669"/>
    <property type="project" value="UniProtKB-KW"/>
</dbReference>
<dbReference type="GO" id="GO:0005886">
    <property type="term" value="C:plasma membrane"/>
    <property type="evidence" value="ECO:0007669"/>
    <property type="project" value="UniProtKB-SubCell"/>
</dbReference>
<dbReference type="Proteomes" id="UP000054248">
    <property type="component" value="Unassembled WGS sequence"/>
</dbReference>
<protein>
    <recommendedName>
        <fullName evidence="12">chitin deacetylase</fullName>
        <ecNumber evidence="12">3.5.1.41</ecNumber>
    </recommendedName>
</protein>
<dbReference type="GO" id="GO:0071555">
    <property type="term" value="P:cell wall organization"/>
    <property type="evidence" value="ECO:0007669"/>
    <property type="project" value="UniProtKB-KW"/>
</dbReference>
<dbReference type="OrthoDB" id="407355at2759"/>
<comment type="subcellular location">
    <subcellularLocation>
        <location evidence="2">Cell membrane</location>
        <topology evidence="2">Lipid-anchor</topology>
        <topology evidence="2">GPI-anchor</topology>
    </subcellularLocation>
</comment>
<dbReference type="GO" id="GO:0000272">
    <property type="term" value="P:polysaccharide catabolic process"/>
    <property type="evidence" value="ECO:0007669"/>
    <property type="project" value="UniProtKB-KW"/>
</dbReference>
<proteinExistence type="predicted"/>
<comment type="cofactor">
    <cofactor evidence="1">
        <name>Co(2+)</name>
        <dbReference type="ChEBI" id="CHEBI:48828"/>
    </cofactor>
</comment>
<keyword evidence="17" id="KW-1185">Reference proteome</keyword>
<keyword evidence="3" id="KW-1003">Cell membrane</keyword>
<dbReference type="AlphaFoldDB" id="A0A0C3LAY2"/>
<keyword evidence="10" id="KW-0961">Cell wall biogenesis/degradation</keyword>
<dbReference type="InterPro" id="IPR050248">
    <property type="entry name" value="Polysacc_deacetylase_ArnD"/>
</dbReference>
<feature type="chain" id="PRO_5002179562" description="chitin deacetylase" evidence="14">
    <location>
        <begin position="20"/>
        <end position="259"/>
    </location>
</feature>
<keyword evidence="11" id="KW-0624">Polysaccharide degradation</keyword>
<dbReference type="PANTHER" id="PTHR10587:SF135">
    <property type="entry name" value="CHITIN DEACETYLASE 3"/>
    <property type="match status" value="1"/>
</dbReference>
<evidence type="ECO:0000256" key="6">
    <source>
        <dbReference type="ARBA" id="ARBA00023136"/>
    </source>
</evidence>
<name>A0A0C3LAY2_9AGAM</name>
<feature type="domain" description="NodB homology" evidence="15">
    <location>
        <begin position="151"/>
        <end position="259"/>
    </location>
</feature>
<evidence type="ECO:0000313" key="17">
    <source>
        <dbReference type="Proteomes" id="UP000054248"/>
    </source>
</evidence>
<evidence type="ECO:0000256" key="1">
    <source>
        <dbReference type="ARBA" id="ARBA00001941"/>
    </source>
</evidence>
<dbReference type="SUPFAM" id="SSF88713">
    <property type="entry name" value="Glycoside hydrolase/deacetylase"/>
    <property type="match status" value="1"/>
</dbReference>
<evidence type="ECO:0000256" key="4">
    <source>
        <dbReference type="ARBA" id="ARBA00022622"/>
    </source>
</evidence>
<reference evidence="16 17" key="1">
    <citation type="submission" date="2014-04" db="EMBL/GenBank/DDBJ databases">
        <authorList>
            <consortium name="DOE Joint Genome Institute"/>
            <person name="Kuo A."/>
            <person name="Girlanda M."/>
            <person name="Perotto S."/>
            <person name="Kohler A."/>
            <person name="Nagy L.G."/>
            <person name="Floudas D."/>
            <person name="Copeland A."/>
            <person name="Barry K.W."/>
            <person name="Cichocki N."/>
            <person name="Veneault-Fourrey C."/>
            <person name="LaButti K."/>
            <person name="Lindquist E.A."/>
            <person name="Lipzen A."/>
            <person name="Lundell T."/>
            <person name="Morin E."/>
            <person name="Murat C."/>
            <person name="Sun H."/>
            <person name="Tunlid A."/>
            <person name="Henrissat B."/>
            <person name="Grigoriev I.V."/>
            <person name="Hibbett D.S."/>
            <person name="Martin F."/>
            <person name="Nordberg H.P."/>
            <person name="Cantor M.N."/>
            <person name="Hua S.X."/>
        </authorList>
    </citation>
    <scope>NUCLEOTIDE SEQUENCE [LARGE SCALE GENOMIC DNA]</scope>
    <source>
        <strain evidence="16 17">MUT 4182</strain>
    </source>
</reference>
<gene>
    <name evidence="16" type="ORF">M407DRAFT_19929</name>
</gene>
<accession>A0A0C3LAY2</accession>
<keyword evidence="5" id="KW-0146">Chitin degradation</keyword>
<keyword evidence="7" id="KW-0119">Carbohydrate metabolism</keyword>
<evidence type="ECO:0000256" key="10">
    <source>
        <dbReference type="ARBA" id="ARBA00023316"/>
    </source>
</evidence>
<evidence type="ECO:0000256" key="12">
    <source>
        <dbReference type="ARBA" id="ARBA00024056"/>
    </source>
</evidence>
<dbReference type="HOGENOM" id="CLU_1074397_0_0_1"/>
<feature type="signal peptide" evidence="14">
    <location>
        <begin position="1"/>
        <end position="19"/>
    </location>
</feature>
<reference evidence="17" key="2">
    <citation type="submission" date="2015-01" db="EMBL/GenBank/DDBJ databases">
        <title>Evolutionary Origins and Diversification of the Mycorrhizal Mutualists.</title>
        <authorList>
            <consortium name="DOE Joint Genome Institute"/>
            <consortium name="Mycorrhizal Genomics Consortium"/>
            <person name="Kohler A."/>
            <person name="Kuo A."/>
            <person name="Nagy L.G."/>
            <person name="Floudas D."/>
            <person name="Copeland A."/>
            <person name="Barry K.W."/>
            <person name="Cichocki N."/>
            <person name="Veneault-Fourrey C."/>
            <person name="LaButti K."/>
            <person name="Lindquist E.A."/>
            <person name="Lipzen A."/>
            <person name="Lundell T."/>
            <person name="Morin E."/>
            <person name="Murat C."/>
            <person name="Riley R."/>
            <person name="Ohm R."/>
            <person name="Sun H."/>
            <person name="Tunlid A."/>
            <person name="Henrissat B."/>
            <person name="Grigoriev I.V."/>
            <person name="Hibbett D.S."/>
            <person name="Martin F."/>
        </authorList>
    </citation>
    <scope>NUCLEOTIDE SEQUENCE [LARGE SCALE GENOMIC DNA]</scope>
    <source>
        <strain evidence="17">MUT 4182</strain>
    </source>
</reference>
<sequence length="259" mass="28701">MLSNSIILLILSLQSACLAHVHHHHSTRKIHGQNWHHPSDHQVHQLFGRQATTTNSKAEVFPKVGSKEWKALFPAPFETLTKDAAKPAWIDALNQVKAQGLIPTNVPVGKFNATSGYPEYNGGQLDPKGDVVCSASYFCRGPDDVWDAPEGHVGLSFDDGPLPESSPLLYSFLKSQNQTATHFFIGSNILQNPDLFLEAFDNGDDMACHTWSHPYMTTISDEAVVAELGWLLEIVRVSSGGRIPRYWRPPYGDVSKLEM</sequence>
<dbReference type="EC" id="3.5.1.41" evidence="12"/>
<keyword evidence="14" id="KW-0732">Signal</keyword>
<evidence type="ECO:0000256" key="2">
    <source>
        <dbReference type="ARBA" id="ARBA00004609"/>
    </source>
</evidence>
<dbReference type="EMBL" id="KN822966">
    <property type="protein sequence ID" value="KIO31053.1"/>
    <property type="molecule type" value="Genomic_DNA"/>
</dbReference>
<evidence type="ECO:0000259" key="15">
    <source>
        <dbReference type="PROSITE" id="PS51677"/>
    </source>
</evidence>
<evidence type="ECO:0000256" key="5">
    <source>
        <dbReference type="ARBA" id="ARBA00023024"/>
    </source>
</evidence>
<dbReference type="Pfam" id="PF01522">
    <property type="entry name" value="Polysacc_deac_1"/>
    <property type="match status" value="1"/>
</dbReference>
<dbReference type="PANTHER" id="PTHR10587">
    <property type="entry name" value="GLYCOSYL TRANSFERASE-RELATED"/>
    <property type="match status" value="1"/>
</dbReference>
<dbReference type="GO" id="GO:0006032">
    <property type="term" value="P:chitin catabolic process"/>
    <property type="evidence" value="ECO:0007669"/>
    <property type="project" value="UniProtKB-KW"/>
</dbReference>
<keyword evidence="4" id="KW-0336">GPI-anchor</keyword>
<dbReference type="InterPro" id="IPR002509">
    <property type="entry name" value="NODB_dom"/>
</dbReference>
<keyword evidence="6" id="KW-0472">Membrane</keyword>
<evidence type="ECO:0000313" key="16">
    <source>
        <dbReference type="EMBL" id="KIO31053.1"/>
    </source>
</evidence>
<keyword evidence="8" id="KW-0170">Cobalt</keyword>
<keyword evidence="4" id="KW-0325">Glycoprotein</keyword>
<dbReference type="PROSITE" id="PS51677">
    <property type="entry name" value="NODB"/>
    <property type="match status" value="1"/>
</dbReference>
<evidence type="ECO:0000256" key="11">
    <source>
        <dbReference type="ARBA" id="ARBA00023326"/>
    </source>
</evidence>
<dbReference type="GO" id="GO:0004099">
    <property type="term" value="F:chitin deacetylase activity"/>
    <property type="evidence" value="ECO:0007669"/>
    <property type="project" value="UniProtKB-EC"/>
</dbReference>
<dbReference type="STRING" id="1051891.A0A0C3LAY2"/>
<keyword evidence="9" id="KW-0449">Lipoprotein</keyword>
<dbReference type="InterPro" id="IPR011330">
    <property type="entry name" value="Glyco_hydro/deAcase_b/a-brl"/>
</dbReference>
<organism evidence="16 17">
    <name type="scientific">Tulasnella calospora MUT 4182</name>
    <dbReference type="NCBI Taxonomy" id="1051891"/>
    <lineage>
        <taxon>Eukaryota</taxon>
        <taxon>Fungi</taxon>
        <taxon>Dikarya</taxon>
        <taxon>Basidiomycota</taxon>
        <taxon>Agaricomycotina</taxon>
        <taxon>Agaricomycetes</taxon>
        <taxon>Cantharellales</taxon>
        <taxon>Tulasnellaceae</taxon>
        <taxon>Tulasnella</taxon>
    </lineage>
</organism>
<comment type="catalytic activity">
    <reaction evidence="13">
        <text>[(1-&gt;4)-N-acetyl-beta-D-glucosaminyl](n) + n H2O = chitosan + n acetate</text>
        <dbReference type="Rhea" id="RHEA:10464"/>
        <dbReference type="Rhea" id="RHEA-COMP:9593"/>
        <dbReference type="Rhea" id="RHEA-COMP:9597"/>
        <dbReference type="ChEBI" id="CHEBI:15377"/>
        <dbReference type="ChEBI" id="CHEBI:17029"/>
        <dbReference type="ChEBI" id="CHEBI:30089"/>
        <dbReference type="ChEBI" id="CHEBI:57704"/>
        <dbReference type="EC" id="3.5.1.41"/>
    </reaction>
    <physiologicalReaction direction="left-to-right" evidence="13">
        <dbReference type="Rhea" id="RHEA:10465"/>
    </physiologicalReaction>
</comment>
<evidence type="ECO:0000256" key="3">
    <source>
        <dbReference type="ARBA" id="ARBA00022475"/>
    </source>
</evidence>
<evidence type="ECO:0000256" key="8">
    <source>
        <dbReference type="ARBA" id="ARBA00023285"/>
    </source>
</evidence>
<evidence type="ECO:0000256" key="9">
    <source>
        <dbReference type="ARBA" id="ARBA00023288"/>
    </source>
</evidence>